<dbReference type="Pfam" id="PF19055">
    <property type="entry name" value="ABC2_membrane_7"/>
    <property type="match status" value="1"/>
</dbReference>
<dbReference type="Pfam" id="PF00005">
    <property type="entry name" value="ABC_tran"/>
    <property type="match status" value="1"/>
</dbReference>
<evidence type="ECO:0000256" key="5">
    <source>
        <dbReference type="ARBA" id="ARBA00022840"/>
    </source>
</evidence>
<organism evidence="10 11">
    <name type="scientific">Boothiomyces macroporosus</name>
    <dbReference type="NCBI Taxonomy" id="261099"/>
    <lineage>
        <taxon>Eukaryota</taxon>
        <taxon>Fungi</taxon>
        <taxon>Fungi incertae sedis</taxon>
        <taxon>Chytridiomycota</taxon>
        <taxon>Chytridiomycota incertae sedis</taxon>
        <taxon>Chytridiomycetes</taxon>
        <taxon>Rhizophydiales</taxon>
        <taxon>Terramycetaceae</taxon>
        <taxon>Boothiomyces</taxon>
    </lineage>
</organism>
<dbReference type="EMBL" id="JADGKB010000160">
    <property type="protein sequence ID" value="KAJ3251958.1"/>
    <property type="molecule type" value="Genomic_DNA"/>
</dbReference>
<dbReference type="SMART" id="SM00382">
    <property type="entry name" value="AAA"/>
    <property type="match status" value="1"/>
</dbReference>
<evidence type="ECO:0000256" key="4">
    <source>
        <dbReference type="ARBA" id="ARBA00022741"/>
    </source>
</evidence>
<dbReference type="GO" id="GO:0140359">
    <property type="term" value="F:ABC-type transporter activity"/>
    <property type="evidence" value="ECO:0007669"/>
    <property type="project" value="InterPro"/>
</dbReference>
<dbReference type="SUPFAM" id="SSF52540">
    <property type="entry name" value="P-loop containing nucleoside triphosphate hydrolases"/>
    <property type="match status" value="1"/>
</dbReference>
<keyword evidence="11" id="KW-1185">Reference proteome</keyword>
<evidence type="ECO:0000256" key="1">
    <source>
        <dbReference type="ARBA" id="ARBA00004141"/>
    </source>
</evidence>
<feature type="transmembrane region" description="Helical" evidence="8">
    <location>
        <begin position="426"/>
        <end position="455"/>
    </location>
</feature>
<dbReference type="PANTHER" id="PTHR48041">
    <property type="entry name" value="ABC TRANSPORTER G FAMILY MEMBER 28"/>
    <property type="match status" value="1"/>
</dbReference>
<dbReference type="AlphaFoldDB" id="A0AAD5UAQ9"/>
<evidence type="ECO:0000256" key="2">
    <source>
        <dbReference type="ARBA" id="ARBA00022448"/>
    </source>
</evidence>
<feature type="transmembrane region" description="Helical" evidence="8">
    <location>
        <begin position="383"/>
        <end position="405"/>
    </location>
</feature>
<proteinExistence type="predicted"/>
<comment type="subcellular location">
    <subcellularLocation>
        <location evidence="1">Membrane</location>
        <topology evidence="1">Multi-pass membrane protein</topology>
    </subcellularLocation>
</comment>
<dbReference type="PROSITE" id="PS50893">
    <property type="entry name" value="ABC_TRANSPORTER_2"/>
    <property type="match status" value="1"/>
</dbReference>
<evidence type="ECO:0000313" key="11">
    <source>
        <dbReference type="Proteomes" id="UP001210925"/>
    </source>
</evidence>
<dbReference type="Gene3D" id="3.40.50.300">
    <property type="entry name" value="P-loop containing nucleotide triphosphate hydrolases"/>
    <property type="match status" value="1"/>
</dbReference>
<feature type="transmembrane region" description="Helical" evidence="8">
    <location>
        <begin position="572"/>
        <end position="594"/>
    </location>
</feature>
<dbReference type="PROSITE" id="PS00211">
    <property type="entry name" value="ABC_TRANSPORTER_1"/>
    <property type="match status" value="1"/>
</dbReference>
<keyword evidence="4" id="KW-0547">Nucleotide-binding</keyword>
<dbReference type="Pfam" id="PF01061">
    <property type="entry name" value="ABC2_membrane"/>
    <property type="match status" value="1"/>
</dbReference>
<gene>
    <name evidence="10" type="ORF">HK103_001985</name>
</gene>
<keyword evidence="7 8" id="KW-0472">Membrane</keyword>
<evidence type="ECO:0000256" key="7">
    <source>
        <dbReference type="ARBA" id="ARBA00023136"/>
    </source>
</evidence>
<feature type="transmembrane region" description="Helical" evidence="8">
    <location>
        <begin position="490"/>
        <end position="511"/>
    </location>
</feature>
<keyword evidence="5" id="KW-0067">ATP-binding</keyword>
<evidence type="ECO:0000256" key="8">
    <source>
        <dbReference type="SAM" id="Phobius"/>
    </source>
</evidence>
<evidence type="ECO:0000313" key="10">
    <source>
        <dbReference type="EMBL" id="KAJ3251958.1"/>
    </source>
</evidence>
<keyword evidence="6 8" id="KW-1133">Transmembrane helix</keyword>
<dbReference type="Proteomes" id="UP001210925">
    <property type="component" value="Unassembled WGS sequence"/>
</dbReference>
<dbReference type="InterPro" id="IPR003593">
    <property type="entry name" value="AAA+_ATPase"/>
</dbReference>
<protein>
    <recommendedName>
        <fullName evidence="9">ABC transporter domain-containing protein</fullName>
    </recommendedName>
</protein>
<evidence type="ECO:0000256" key="3">
    <source>
        <dbReference type="ARBA" id="ARBA00022692"/>
    </source>
</evidence>
<feature type="transmembrane region" description="Helical" evidence="8">
    <location>
        <begin position="461"/>
        <end position="483"/>
    </location>
</feature>
<comment type="caution">
    <text evidence="10">The sequence shown here is derived from an EMBL/GenBank/DDBJ whole genome shotgun (WGS) entry which is preliminary data.</text>
</comment>
<dbReference type="InterPro" id="IPR043926">
    <property type="entry name" value="ABCG_dom"/>
</dbReference>
<keyword evidence="2" id="KW-0813">Transport</keyword>
<dbReference type="GO" id="GO:0016020">
    <property type="term" value="C:membrane"/>
    <property type="evidence" value="ECO:0007669"/>
    <property type="project" value="UniProtKB-SubCell"/>
</dbReference>
<reference evidence="10" key="1">
    <citation type="submission" date="2020-05" db="EMBL/GenBank/DDBJ databases">
        <title>Phylogenomic resolution of chytrid fungi.</title>
        <authorList>
            <person name="Stajich J.E."/>
            <person name="Amses K."/>
            <person name="Simmons R."/>
            <person name="Seto K."/>
            <person name="Myers J."/>
            <person name="Bonds A."/>
            <person name="Quandt C.A."/>
            <person name="Barry K."/>
            <person name="Liu P."/>
            <person name="Grigoriev I."/>
            <person name="Longcore J.E."/>
            <person name="James T.Y."/>
        </authorList>
    </citation>
    <scope>NUCLEOTIDE SEQUENCE</scope>
    <source>
        <strain evidence="10">PLAUS21</strain>
    </source>
</reference>
<dbReference type="InterPro" id="IPR013525">
    <property type="entry name" value="ABC2_TM"/>
</dbReference>
<accession>A0AAD5UAQ9</accession>
<feature type="domain" description="ABC transporter" evidence="9">
    <location>
        <begin position="21"/>
        <end position="265"/>
    </location>
</feature>
<sequence>MTKTDVEIMISHENAQKAKQFSWENVSFGVQVDKKEKMLLNSISGQINAGEIIAIMGGSGAGKTTLLNVLAGRIGAGSLSGKIMLDGQARNPSTWALQCAYVEQDDILFKKLTVFETLRYSALLRLPSTMSIAEKESRVNAVIEQLGLSECKNTQIGDELDRGISGGERKRVAIGIELVTNPHILFLDEPTSGLDAFNAFNTIKTLKELAKRENKLILMTIHQPRTDILKQFDKIMLLSVGKTMWFGSTADAIVHFENLGYKMPLETNPSDFFIDIITIDQRGDEQRQESLKRIAIFENAFKSIQQPSTTTLLEVEHSNSRIKWPSPWLGEFYVILHRYMVNMARDRSTSLASLAQAIINLVLISLLYANISDDMAGIQNRIGVFLFLGMTFTFGNVIPIINAFPETKRLIKRERAAGSYRSTSAFFAKVVSTLPMLVVVACLVGGPIYWIIGLYNNVENYFIFIFILFLQAFTANSMGLLIGSAVPNTSVGLIVTPMVLVVFVLFSGIILNLNTVPVYLRWIQWISFVTYTMKALSQNEFNANAVFACTKQPCFKDGPSVINAYGFDNPDLWGSIAANAGLAIGFLLLGAIVFSKTSRPLMRLQ</sequence>
<dbReference type="InterPro" id="IPR017871">
    <property type="entry name" value="ABC_transporter-like_CS"/>
</dbReference>
<dbReference type="InterPro" id="IPR003439">
    <property type="entry name" value="ABC_transporter-like_ATP-bd"/>
</dbReference>
<dbReference type="GO" id="GO:0005524">
    <property type="term" value="F:ATP binding"/>
    <property type="evidence" value="ECO:0007669"/>
    <property type="project" value="UniProtKB-KW"/>
</dbReference>
<dbReference type="InterPro" id="IPR027417">
    <property type="entry name" value="P-loop_NTPase"/>
</dbReference>
<evidence type="ECO:0000259" key="9">
    <source>
        <dbReference type="PROSITE" id="PS50893"/>
    </source>
</evidence>
<dbReference type="GO" id="GO:0016887">
    <property type="term" value="F:ATP hydrolysis activity"/>
    <property type="evidence" value="ECO:0007669"/>
    <property type="project" value="InterPro"/>
</dbReference>
<evidence type="ECO:0000256" key="6">
    <source>
        <dbReference type="ARBA" id="ARBA00022989"/>
    </source>
</evidence>
<dbReference type="PANTHER" id="PTHR48041:SF122">
    <property type="entry name" value="ABC TRANSPORTER DOMAIN-CONTAINING PROTEIN"/>
    <property type="match status" value="1"/>
</dbReference>
<feature type="transmembrane region" description="Helical" evidence="8">
    <location>
        <begin position="351"/>
        <end position="371"/>
    </location>
</feature>
<dbReference type="InterPro" id="IPR050352">
    <property type="entry name" value="ABCG_transporters"/>
</dbReference>
<name>A0AAD5UAQ9_9FUNG</name>
<keyword evidence="3 8" id="KW-0812">Transmembrane</keyword>